<comment type="caution">
    <text evidence="2">The sequence shown here is derived from an EMBL/GenBank/DDBJ whole genome shotgun (WGS) entry which is preliminary data.</text>
</comment>
<dbReference type="PANTHER" id="PTHR47814:SF1">
    <property type="entry name" value="PEPTIDYL-TRNA HYDROLASE ARFB"/>
    <property type="match status" value="1"/>
</dbReference>
<dbReference type="Pfam" id="PF00472">
    <property type="entry name" value="RF-1"/>
    <property type="match status" value="1"/>
</dbReference>
<dbReference type="Proteomes" id="UP000628854">
    <property type="component" value="Unassembled WGS sequence"/>
</dbReference>
<keyword evidence="2" id="KW-0378">Hydrolase</keyword>
<evidence type="ECO:0000313" key="2">
    <source>
        <dbReference type="EMBL" id="GGB62938.1"/>
    </source>
</evidence>
<dbReference type="EMBL" id="BMKF01000001">
    <property type="protein sequence ID" value="GGB62938.1"/>
    <property type="molecule type" value="Genomic_DNA"/>
</dbReference>
<dbReference type="RefSeq" id="WP_084391627.1">
    <property type="nucleotide sequence ID" value="NZ_BMKF01000001.1"/>
</dbReference>
<evidence type="ECO:0000259" key="1">
    <source>
        <dbReference type="PROSITE" id="PS00745"/>
    </source>
</evidence>
<gene>
    <name evidence="2" type="ORF">GCM10011503_09510</name>
</gene>
<name>A0ABQ1JCP4_9PROT</name>
<protein>
    <submittedName>
        <fullName evidence="2">Aminoacyl-tRNA hydrolase</fullName>
    </submittedName>
</protein>
<evidence type="ECO:0000313" key="3">
    <source>
        <dbReference type="Proteomes" id="UP000628854"/>
    </source>
</evidence>
<reference evidence="3" key="1">
    <citation type="journal article" date="2019" name="Int. J. Syst. Evol. Microbiol.">
        <title>The Global Catalogue of Microorganisms (GCM) 10K type strain sequencing project: providing services to taxonomists for standard genome sequencing and annotation.</title>
        <authorList>
            <consortium name="The Broad Institute Genomics Platform"/>
            <consortium name="The Broad Institute Genome Sequencing Center for Infectious Disease"/>
            <person name="Wu L."/>
            <person name="Ma J."/>
        </authorList>
    </citation>
    <scope>NUCLEOTIDE SEQUENCE [LARGE SCALE GENOMIC DNA]</scope>
    <source>
        <strain evidence="3">CGMCC 1.15928</strain>
    </source>
</reference>
<dbReference type="InterPro" id="IPR000352">
    <property type="entry name" value="Pep_chain_release_fac_I"/>
</dbReference>
<accession>A0ABQ1JCP4</accession>
<keyword evidence="3" id="KW-1185">Reference proteome</keyword>
<sequence length="145" mass="16631">MTASQDLKINDDISVPYWELVETFTRSSGPGGQNVNKVSSAVQLRWNVDASSIPAPVKERFRRLWANRITKEGDVIVDASEHRSQARNRDAARERLTLMIRKATQNRKRRIPTRPGRGAIERRIKAKKEVGEKKALREKIKRSDI</sequence>
<dbReference type="Gene3D" id="3.30.160.20">
    <property type="match status" value="1"/>
</dbReference>
<dbReference type="PROSITE" id="PS00745">
    <property type="entry name" value="RF_PROK_I"/>
    <property type="match status" value="1"/>
</dbReference>
<organism evidence="2 3">
    <name type="scientific">Henriciella pelagia</name>
    <dbReference type="NCBI Taxonomy" id="1977912"/>
    <lineage>
        <taxon>Bacteria</taxon>
        <taxon>Pseudomonadati</taxon>
        <taxon>Pseudomonadota</taxon>
        <taxon>Alphaproteobacteria</taxon>
        <taxon>Hyphomonadales</taxon>
        <taxon>Hyphomonadaceae</taxon>
        <taxon>Henriciella</taxon>
    </lineage>
</organism>
<feature type="domain" description="Prokaryotic-type class I peptide chain release factors" evidence="1">
    <location>
        <begin position="26"/>
        <end position="42"/>
    </location>
</feature>
<proteinExistence type="predicted"/>
<dbReference type="PANTHER" id="PTHR47814">
    <property type="entry name" value="PEPTIDYL-TRNA HYDROLASE ARFB"/>
    <property type="match status" value="1"/>
</dbReference>
<dbReference type="GO" id="GO:0016787">
    <property type="term" value="F:hydrolase activity"/>
    <property type="evidence" value="ECO:0007669"/>
    <property type="project" value="UniProtKB-KW"/>
</dbReference>
<dbReference type="SUPFAM" id="SSF110916">
    <property type="entry name" value="Peptidyl-tRNA hydrolase domain-like"/>
    <property type="match status" value="1"/>
</dbReference>
<dbReference type="NCBIfam" id="NF006718">
    <property type="entry name" value="PRK09256.1"/>
    <property type="match status" value="1"/>
</dbReference>